<sequence length="67" mass="7209">MLLTALHYQSLHILALVPSLPAQTTHSETTEIMPEFEGQILSEPLKPGVGSDVILSCPVKNLGKSKV</sequence>
<keyword evidence="3" id="KW-1185">Reference proteome</keyword>
<accession>A0A7R9QMQ9</accession>
<dbReference type="EMBL" id="CAJPIZ010052486">
    <property type="protein sequence ID" value="CAG2122966.1"/>
    <property type="molecule type" value="Genomic_DNA"/>
</dbReference>
<evidence type="ECO:0000313" key="3">
    <source>
        <dbReference type="Proteomes" id="UP000759131"/>
    </source>
</evidence>
<feature type="chain" id="PRO_5036211915" evidence="1">
    <location>
        <begin position="28"/>
        <end position="67"/>
    </location>
</feature>
<keyword evidence="1" id="KW-0732">Signal</keyword>
<protein>
    <submittedName>
        <fullName evidence="2">Uncharacterized protein</fullName>
    </submittedName>
</protein>
<dbReference type="AlphaFoldDB" id="A0A7R9QMQ9"/>
<dbReference type="Proteomes" id="UP000759131">
    <property type="component" value="Unassembled WGS sequence"/>
</dbReference>
<name>A0A7R9QMQ9_9ACAR</name>
<organism evidence="2">
    <name type="scientific">Medioppia subpectinata</name>
    <dbReference type="NCBI Taxonomy" id="1979941"/>
    <lineage>
        <taxon>Eukaryota</taxon>
        <taxon>Metazoa</taxon>
        <taxon>Ecdysozoa</taxon>
        <taxon>Arthropoda</taxon>
        <taxon>Chelicerata</taxon>
        <taxon>Arachnida</taxon>
        <taxon>Acari</taxon>
        <taxon>Acariformes</taxon>
        <taxon>Sarcoptiformes</taxon>
        <taxon>Oribatida</taxon>
        <taxon>Brachypylina</taxon>
        <taxon>Oppioidea</taxon>
        <taxon>Oppiidae</taxon>
        <taxon>Medioppia</taxon>
    </lineage>
</organism>
<gene>
    <name evidence="2" type="ORF">OSB1V03_LOCUS22911</name>
</gene>
<evidence type="ECO:0000313" key="2">
    <source>
        <dbReference type="EMBL" id="CAD7650554.1"/>
    </source>
</evidence>
<feature type="signal peptide" evidence="1">
    <location>
        <begin position="1"/>
        <end position="27"/>
    </location>
</feature>
<proteinExistence type="predicted"/>
<dbReference type="EMBL" id="OC907061">
    <property type="protein sequence ID" value="CAD7650554.1"/>
    <property type="molecule type" value="Genomic_DNA"/>
</dbReference>
<feature type="non-terminal residue" evidence="2">
    <location>
        <position position="1"/>
    </location>
</feature>
<evidence type="ECO:0000256" key="1">
    <source>
        <dbReference type="SAM" id="SignalP"/>
    </source>
</evidence>
<reference evidence="2" key="1">
    <citation type="submission" date="2020-11" db="EMBL/GenBank/DDBJ databases">
        <authorList>
            <person name="Tran Van P."/>
        </authorList>
    </citation>
    <scope>NUCLEOTIDE SEQUENCE</scope>
</reference>